<dbReference type="InterPro" id="IPR036412">
    <property type="entry name" value="HAD-like_sf"/>
</dbReference>
<evidence type="ECO:0000256" key="1">
    <source>
        <dbReference type="ARBA" id="ARBA00004651"/>
    </source>
</evidence>
<evidence type="ECO:0000256" key="4">
    <source>
        <dbReference type="ARBA" id="ARBA00022692"/>
    </source>
</evidence>
<comment type="similarity">
    <text evidence="2">Belongs to the cation transport ATPase (P-type) (TC 3.A.3) family. Type IIA subfamily.</text>
</comment>
<feature type="transmembrane region" description="Helical" evidence="10">
    <location>
        <begin position="71"/>
        <end position="89"/>
    </location>
</feature>
<dbReference type="Pfam" id="PF08282">
    <property type="entry name" value="Hydrolase_3"/>
    <property type="match status" value="1"/>
</dbReference>
<dbReference type="FunFam" id="3.40.50.1000:FF:000083">
    <property type="entry name" value="Sodium/potassium-transporting ATPase subunit alpha"/>
    <property type="match status" value="1"/>
</dbReference>
<dbReference type="PRINTS" id="PR00120">
    <property type="entry name" value="HATPASE"/>
</dbReference>
<feature type="transmembrane region" description="Helical" evidence="10">
    <location>
        <begin position="878"/>
        <end position="901"/>
    </location>
</feature>
<dbReference type="PANTHER" id="PTHR43294">
    <property type="entry name" value="SODIUM/POTASSIUM-TRANSPORTING ATPASE SUBUNIT ALPHA"/>
    <property type="match status" value="1"/>
</dbReference>
<feature type="transmembrane region" description="Helical" evidence="10">
    <location>
        <begin position="839"/>
        <end position="858"/>
    </location>
</feature>
<evidence type="ECO:0000313" key="12">
    <source>
        <dbReference type="EMBL" id="GAK56223.1"/>
    </source>
</evidence>
<reference evidence="12" key="1">
    <citation type="journal article" date="2015" name="PeerJ">
        <title>First genomic representation of candidate bacterial phylum KSB3 points to enhanced environmental sensing as a trigger of wastewater bulking.</title>
        <authorList>
            <person name="Sekiguchi Y."/>
            <person name="Ohashi A."/>
            <person name="Parks D.H."/>
            <person name="Yamauchi T."/>
            <person name="Tyson G.W."/>
            <person name="Hugenholtz P."/>
        </authorList>
    </citation>
    <scope>NUCLEOTIDE SEQUENCE [LARGE SCALE GENOMIC DNA]</scope>
</reference>
<dbReference type="HOGENOM" id="CLU_002360_3_3_0"/>
<feature type="transmembrane region" description="Helical" evidence="10">
    <location>
        <begin position="782"/>
        <end position="803"/>
    </location>
</feature>
<organism evidence="12">
    <name type="scientific">Vecturithrix granuli</name>
    <dbReference type="NCBI Taxonomy" id="1499967"/>
    <lineage>
        <taxon>Bacteria</taxon>
        <taxon>Candidatus Moduliflexota</taxon>
        <taxon>Candidatus Vecturitrichia</taxon>
        <taxon>Candidatus Vecturitrichales</taxon>
        <taxon>Candidatus Vecturitrichaceae</taxon>
        <taxon>Candidatus Vecturithrix</taxon>
    </lineage>
</organism>
<dbReference type="SUPFAM" id="SSF81653">
    <property type="entry name" value="Calcium ATPase, transduction domain A"/>
    <property type="match status" value="1"/>
</dbReference>
<dbReference type="GO" id="GO:0016887">
    <property type="term" value="F:ATP hydrolysis activity"/>
    <property type="evidence" value="ECO:0007669"/>
    <property type="project" value="InterPro"/>
</dbReference>
<evidence type="ECO:0000256" key="2">
    <source>
        <dbReference type="ARBA" id="ARBA00005675"/>
    </source>
</evidence>
<evidence type="ECO:0000256" key="5">
    <source>
        <dbReference type="ARBA" id="ARBA00022741"/>
    </source>
</evidence>
<keyword evidence="13" id="KW-1185">Reference proteome</keyword>
<dbReference type="Gene3D" id="2.70.150.10">
    <property type="entry name" value="Calcium-transporting ATPase, cytoplasmic transduction domain A"/>
    <property type="match status" value="1"/>
</dbReference>
<dbReference type="PROSITE" id="PS00154">
    <property type="entry name" value="ATPASE_E1_E2"/>
    <property type="match status" value="1"/>
</dbReference>
<dbReference type="GO" id="GO:0005524">
    <property type="term" value="F:ATP binding"/>
    <property type="evidence" value="ECO:0007669"/>
    <property type="project" value="UniProtKB-KW"/>
</dbReference>
<dbReference type="NCBIfam" id="TIGR01494">
    <property type="entry name" value="ATPase_P-type"/>
    <property type="match status" value="2"/>
</dbReference>
<dbReference type="SFLD" id="SFLDS00003">
    <property type="entry name" value="Haloacid_Dehalogenase"/>
    <property type="match status" value="1"/>
</dbReference>
<dbReference type="Gene3D" id="3.40.50.1000">
    <property type="entry name" value="HAD superfamily/HAD-like"/>
    <property type="match status" value="1"/>
</dbReference>
<dbReference type="InterPro" id="IPR001757">
    <property type="entry name" value="P_typ_ATPase"/>
</dbReference>
<gene>
    <name evidence="12" type="ORF">U27_03185</name>
</gene>
<evidence type="ECO:0000259" key="11">
    <source>
        <dbReference type="SMART" id="SM00831"/>
    </source>
</evidence>
<dbReference type="Gene3D" id="1.20.1110.10">
    <property type="entry name" value="Calcium-transporting ATPase, transmembrane domain"/>
    <property type="match status" value="1"/>
</dbReference>
<keyword evidence="5" id="KW-0547">Nucleotide-binding</keyword>
<evidence type="ECO:0000256" key="7">
    <source>
        <dbReference type="ARBA" id="ARBA00022967"/>
    </source>
</evidence>
<dbReference type="SFLD" id="SFLDF00027">
    <property type="entry name" value="p-type_atpase"/>
    <property type="match status" value="1"/>
</dbReference>
<dbReference type="Pfam" id="PF00690">
    <property type="entry name" value="Cation_ATPase_N"/>
    <property type="match status" value="1"/>
</dbReference>
<proteinExistence type="inferred from homology"/>
<keyword evidence="3" id="KW-1003">Cell membrane</keyword>
<feature type="transmembrane region" description="Helical" evidence="10">
    <location>
        <begin position="712"/>
        <end position="734"/>
    </location>
</feature>
<dbReference type="Pfam" id="PF00689">
    <property type="entry name" value="Cation_ATPase_C"/>
    <property type="match status" value="1"/>
</dbReference>
<keyword evidence="9 10" id="KW-0472">Membrane</keyword>
<keyword evidence="8 10" id="KW-1133">Transmembrane helix</keyword>
<evidence type="ECO:0000256" key="10">
    <source>
        <dbReference type="SAM" id="Phobius"/>
    </source>
</evidence>
<feature type="transmembrane region" description="Helical" evidence="10">
    <location>
        <begin position="260"/>
        <end position="278"/>
    </location>
</feature>
<name>A0A081BV68_VECG1</name>
<dbReference type="InterPro" id="IPR004014">
    <property type="entry name" value="ATPase_P-typ_cation-transptr_N"/>
</dbReference>
<sequence>MKASKSVTIVVEPPTGAAWHSQSAEAVLAQLASTAEGLSAQEAAQRLAANGPNELKEGKPISPLRILLSQFKSLIIWILIAAGVISGLLGERVDAIAILAIVILNAVIGFYQEFKADKSIAALKKMTAPQASVRRDGQVASLSAADIVAGDILVLEAGDLVAADARLLEAASLRCIESALTGESETVTKQVATLEQSDIPLADRANMVFMGTSVAAGTARAVVVATAMNTELGRIASLIVAAGGEERTPLEQKLESFGRVLVWATLGIVALLFGLGFLRGTKLLELFMTAVSLAVAAVPEGLPAVVTVSLALGVLRMSRRRALVRKLPAVETLGSTTVICTDKTGTLTVGEMTVRTLYVAGQRYEVTGEGYGPDGDVRFEGQQLEPARAAPLLELATILIGCNNAHLVQEEGVWKVIGAPTEGALLVAGRKVGGDRERIEEDLPKQHENPFDSDRKLSSVIRRMPDGKLRVFINGASDVLLARCINLYTMTGVRSMTDEDRQTIVAENTALAQHALRVLGSAYRDLDGGPDTDLTVDAVERDLVFVGLSGMYDPPRQEAKAAVATCRAAGIRVVMITGDHPQTATAIAREIGIASDDDLAITGVEVNKLSDDELRERAPRIAVYARVTAEHKLRIIHAWKANEAVVAMTGDGVNDAPAIKGADIGIAMGKSGTEVTKQAADMIITDDNFATIVAAVEEGRGIYDNIRKTLQYLLAGNTGELLLMTVCVIIGFPVPLLPIHLLWINLVTDGLPALCLATDPIDHDVMQRHPRLSSERITNRSFLWTMFLTGFLTAGVAFVVYAYGLQTGTTATARAAAFAVLVFAELLRSFGARSETKPVWRVALFTNINLVVVVLISFGLQVWSQHNATLGRFLKTSYMSFTDCCLLLAVGTIPLLILELVKVVRHAYQQKNTNQPEVKI</sequence>
<dbReference type="SUPFAM" id="SSF81665">
    <property type="entry name" value="Calcium ATPase, transmembrane domain M"/>
    <property type="match status" value="1"/>
</dbReference>
<dbReference type="Proteomes" id="UP000030661">
    <property type="component" value="Unassembled WGS sequence"/>
</dbReference>
<comment type="subcellular location">
    <subcellularLocation>
        <location evidence="1">Cell membrane</location>
        <topology evidence="1">Multi-pass membrane protein</topology>
    </subcellularLocation>
</comment>
<dbReference type="STRING" id="1499967.U27_03185"/>
<dbReference type="SFLD" id="SFLDG00002">
    <property type="entry name" value="C1.7:_P-type_atpase_like"/>
    <property type="match status" value="1"/>
</dbReference>
<dbReference type="InterPro" id="IPR023299">
    <property type="entry name" value="ATPase_P-typ_cyto_dom_N"/>
</dbReference>
<keyword evidence="4 10" id="KW-0812">Transmembrane</keyword>
<dbReference type="InterPro" id="IPR044492">
    <property type="entry name" value="P_typ_ATPase_HD_dom"/>
</dbReference>
<dbReference type="InterPro" id="IPR023214">
    <property type="entry name" value="HAD_sf"/>
</dbReference>
<dbReference type="PANTHER" id="PTHR43294:SF21">
    <property type="entry name" value="CATION TRANSPORTING ATPASE"/>
    <property type="match status" value="1"/>
</dbReference>
<evidence type="ECO:0000313" key="13">
    <source>
        <dbReference type="Proteomes" id="UP000030661"/>
    </source>
</evidence>
<dbReference type="InterPro" id="IPR059000">
    <property type="entry name" value="ATPase_P-type_domA"/>
</dbReference>
<dbReference type="Pfam" id="PF00122">
    <property type="entry name" value="E1-E2_ATPase"/>
    <property type="match status" value="1"/>
</dbReference>
<dbReference type="InterPro" id="IPR018303">
    <property type="entry name" value="ATPase_P-typ_P_site"/>
</dbReference>
<dbReference type="InterPro" id="IPR006068">
    <property type="entry name" value="ATPase_P-typ_cation-transptr_C"/>
</dbReference>
<dbReference type="SMART" id="SM00831">
    <property type="entry name" value="Cation_ATPase_N"/>
    <property type="match status" value="1"/>
</dbReference>
<evidence type="ECO:0000256" key="6">
    <source>
        <dbReference type="ARBA" id="ARBA00022840"/>
    </source>
</evidence>
<evidence type="ECO:0000256" key="9">
    <source>
        <dbReference type="ARBA" id="ARBA00023136"/>
    </source>
</evidence>
<dbReference type="InterPro" id="IPR050510">
    <property type="entry name" value="Cation_transp_ATPase_P-type"/>
</dbReference>
<evidence type="ECO:0000256" key="8">
    <source>
        <dbReference type="ARBA" id="ARBA00022989"/>
    </source>
</evidence>
<dbReference type="InterPro" id="IPR008250">
    <property type="entry name" value="ATPase_P-typ_transduc_dom_A_sf"/>
</dbReference>
<dbReference type="eggNOG" id="COG0474">
    <property type="taxonomic scope" value="Bacteria"/>
</dbReference>
<keyword evidence="7" id="KW-1278">Translocase</keyword>
<keyword evidence="6" id="KW-0067">ATP-binding</keyword>
<dbReference type="EMBL" id="DF820464">
    <property type="protein sequence ID" value="GAK56223.1"/>
    <property type="molecule type" value="Genomic_DNA"/>
</dbReference>
<accession>A0A081BV68</accession>
<feature type="transmembrane region" description="Helical" evidence="10">
    <location>
        <begin position="95"/>
        <end position="114"/>
    </location>
</feature>
<feature type="domain" description="Cation-transporting P-type ATPase N-terminal" evidence="11">
    <location>
        <begin position="18"/>
        <end position="91"/>
    </location>
</feature>
<dbReference type="PRINTS" id="PR00119">
    <property type="entry name" value="CATATPASE"/>
</dbReference>
<dbReference type="Gene3D" id="3.40.1110.10">
    <property type="entry name" value="Calcium-transporting ATPase, cytoplasmic domain N"/>
    <property type="match status" value="1"/>
</dbReference>
<dbReference type="AlphaFoldDB" id="A0A081BV68"/>
<feature type="transmembrane region" description="Helical" evidence="10">
    <location>
        <begin position="290"/>
        <end position="315"/>
    </location>
</feature>
<evidence type="ECO:0000256" key="3">
    <source>
        <dbReference type="ARBA" id="ARBA00022475"/>
    </source>
</evidence>
<dbReference type="InterPro" id="IPR023298">
    <property type="entry name" value="ATPase_P-typ_TM_dom_sf"/>
</dbReference>
<dbReference type="SUPFAM" id="SSF56784">
    <property type="entry name" value="HAD-like"/>
    <property type="match status" value="1"/>
</dbReference>
<dbReference type="SUPFAM" id="SSF81660">
    <property type="entry name" value="Metal cation-transporting ATPase, ATP-binding domain N"/>
    <property type="match status" value="1"/>
</dbReference>
<dbReference type="GO" id="GO:0005886">
    <property type="term" value="C:plasma membrane"/>
    <property type="evidence" value="ECO:0007669"/>
    <property type="project" value="UniProtKB-SubCell"/>
</dbReference>
<dbReference type="Pfam" id="PF13246">
    <property type="entry name" value="Cation_ATPase"/>
    <property type="match status" value="1"/>
</dbReference>
<protein>
    <submittedName>
        <fullName evidence="12">Cation efflux transporter</fullName>
    </submittedName>
</protein>